<comment type="caution">
    <text evidence="2">The sequence shown here is derived from an EMBL/GenBank/DDBJ whole genome shotgun (WGS) entry which is preliminary data.</text>
</comment>
<feature type="region of interest" description="Disordered" evidence="1">
    <location>
        <begin position="1"/>
        <end position="41"/>
    </location>
</feature>
<dbReference type="AlphaFoldDB" id="A0A9X7JUD3"/>
<feature type="non-terminal residue" evidence="2">
    <location>
        <position position="41"/>
    </location>
</feature>
<evidence type="ECO:0000256" key="1">
    <source>
        <dbReference type="SAM" id="MobiDB-lite"/>
    </source>
</evidence>
<reference evidence="2 3" key="1">
    <citation type="submission" date="2018-03" db="EMBL/GenBank/DDBJ databases">
        <title>Chitinolytic properties of Streptosporangium nondiastaticum TBG75A20.</title>
        <authorList>
            <person name="Gayathri V."/>
            <person name="Shiburaj S."/>
        </authorList>
    </citation>
    <scope>NUCLEOTIDE SEQUENCE [LARGE SCALE GENOMIC DNA]</scope>
    <source>
        <strain evidence="2 3">TBG75A20</strain>
    </source>
</reference>
<dbReference type="Proteomes" id="UP000242427">
    <property type="component" value="Unassembled WGS sequence"/>
</dbReference>
<name>A0A9X7JUD3_9ACTN</name>
<dbReference type="EMBL" id="PXWG01000004">
    <property type="protein sequence ID" value="PSJ30049.1"/>
    <property type="molecule type" value="Genomic_DNA"/>
</dbReference>
<feature type="compositionally biased region" description="Gly residues" evidence="1">
    <location>
        <begin position="13"/>
        <end position="24"/>
    </location>
</feature>
<evidence type="ECO:0000313" key="2">
    <source>
        <dbReference type="EMBL" id="PSJ30049.1"/>
    </source>
</evidence>
<keyword evidence="3" id="KW-1185">Reference proteome</keyword>
<protein>
    <submittedName>
        <fullName evidence="2">TlyA family rRNA (Cytidine-2'-O)-methyltransferase</fullName>
    </submittedName>
</protein>
<accession>A0A9X7JUD3</accession>
<evidence type="ECO:0000313" key="3">
    <source>
        <dbReference type="Proteomes" id="UP000242427"/>
    </source>
</evidence>
<feature type="compositionally biased region" description="Low complexity" evidence="1">
    <location>
        <begin position="25"/>
        <end position="41"/>
    </location>
</feature>
<gene>
    <name evidence="2" type="ORF">B7P34_03350</name>
</gene>
<sequence length="41" mass="3776">MAGGDLEEERHGAAGGRGEGGAGQVAGEADVVAAQGGAPGR</sequence>
<proteinExistence type="predicted"/>
<organism evidence="2 3">
    <name type="scientific">Streptosporangium nondiastaticum</name>
    <dbReference type="NCBI Taxonomy" id="35764"/>
    <lineage>
        <taxon>Bacteria</taxon>
        <taxon>Bacillati</taxon>
        <taxon>Actinomycetota</taxon>
        <taxon>Actinomycetes</taxon>
        <taxon>Streptosporangiales</taxon>
        <taxon>Streptosporangiaceae</taxon>
        <taxon>Streptosporangium</taxon>
    </lineage>
</organism>